<reference evidence="8 9" key="1">
    <citation type="journal article" date="2017" name="Gigascience">
        <title>Draft genome of the honey bee ectoparasitic mite, Tropilaelaps mercedesae, is shaped by the parasitic life history.</title>
        <authorList>
            <person name="Dong X."/>
            <person name="Armstrong S.D."/>
            <person name="Xia D."/>
            <person name="Makepeace B.L."/>
            <person name="Darby A.C."/>
            <person name="Kadowaki T."/>
        </authorList>
    </citation>
    <scope>NUCLEOTIDE SEQUENCE [LARGE SCALE GENOMIC DNA]</scope>
    <source>
        <strain evidence="8">Wuxi-XJTLU</strain>
    </source>
</reference>
<dbReference type="AlphaFoldDB" id="A0A1V9X6W0"/>
<dbReference type="PANTHER" id="PTHR31792">
    <property type="entry name" value="VACUOLAR ATPASE ASSEMBLY INTEGRAL MEMBRANE PROTEIN VMA21"/>
    <property type="match status" value="1"/>
</dbReference>
<evidence type="ECO:0000256" key="2">
    <source>
        <dbReference type="ARBA" id="ARBA00022824"/>
    </source>
</evidence>
<sequence>MASSDDAALSLKSVGPIGTLLFFSLLMVVCPLSTFFFVRNTLVRFDTDQLTASIAAAVCSVLAVHAVVAMFVYKAYHEKDDGPSPAPIDKETKVPQKID</sequence>
<name>A0A1V9X6W0_9ACAR</name>
<evidence type="ECO:0000313" key="9">
    <source>
        <dbReference type="Proteomes" id="UP000192247"/>
    </source>
</evidence>
<dbReference type="FunCoup" id="A0A1V9X6W0">
    <property type="interactions" value="869"/>
</dbReference>
<dbReference type="InParanoid" id="A0A1V9X6W0"/>
<dbReference type="InterPro" id="IPR019013">
    <property type="entry name" value="Vma21"/>
</dbReference>
<dbReference type="OrthoDB" id="160405at2759"/>
<keyword evidence="9" id="KW-1185">Reference proteome</keyword>
<keyword evidence="5" id="KW-0968">Cytoplasmic vesicle</keyword>
<dbReference type="Pfam" id="PF09446">
    <property type="entry name" value="VMA21"/>
    <property type="match status" value="1"/>
</dbReference>
<dbReference type="GO" id="GO:0031410">
    <property type="term" value="C:cytoplasmic vesicle"/>
    <property type="evidence" value="ECO:0007669"/>
    <property type="project" value="UniProtKB-KW"/>
</dbReference>
<dbReference type="EMBL" id="MNPL01022106">
    <property type="protein sequence ID" value="OQR69103.1"/>
    <property type="molecule type" value="Genomic_DNA"/>
</dbReference>
<proteinExistence type="predicted"/>
<comment type="caution">
    <text evidence="8">The sequence shown here is derived from an EMBL/GenBank/DDBJ whole genome shotgun (WGS) entry which is preliminary data.</text>
</comment>
<protein>
    <submittedName>
        <fullName evidence="8">Vacuolar ATPase assembly integral membrane protein VMA21-like</fullName>
    </submittedName>
</protein>
<evidence type="ECO:0000256" key="1">
    <source>
        <dbReference type="ARBA" id="ARBA00022692"/>
    </source>
</evidence>
<evidence type="ECO:0000256" key="7">
    <source>
        <dbReference type="SAM" id="Phobius"/>
    </source>
</evidence>
<accession>A0A1V9X6W0</accession>
<keyword evidence="3 7" id="KW-1133">Transmembrane helix</keyword>
<evidence type="ECO:0000256" key="5">
    <source>
        <dbReference type="ARBA" id="ARBA00023329"/>
    </source>
</evidence>
<gene>
    <name evidence="8" type="ORF">BIW11_01904</name>
</gene>
<feature type="transmembrane region" description="Helical" evidence="7">
    <location>
        <begin position="20"/>
        <end position="38"/>
    </location>
</feature>
<evidence type="ECO:0000256" key="6">
    <source>
        <dbReference type="SAM" id="MobiDB-lite"/>
    </source>
</evidence>
<evidence type="ECO:0000313" key="8">
    <source>
        <dbReference type="EMBL" id="OQR69103.1"/>
    </source>
</evidence>
<keyword evidence="4 7" id="KW-0472">Membrane</keyword>
<dbReference type="Proteomes" id="UP000192247">
    <property type="component" value="Unassembled WGS sequence"/>
</dbReference>
<keyword evidence="1 7" id="KW-0812">Transmembrane</keyword>
<organism evidence="8 9">
    <name type="scientific">Tropilaelaps mercedesae</name>
    <dbReference type="NCBI Taxonomy" id="418985"/>
    <lineage>
        <taxon>Eukaryota</taxon>
        <taxon>Metazoa</taxon>
        <taxon>Ecdysozoa</taxon>
        <taxon>Arthropoda</taxon>
        <taxon>Chelicerata</taxon>
        <taxon>Arachnida</taxon>
        <taxon>Acari</taxon>
        <taxon>Parasitiformes</taxon>
        <taxon>Mesostigmata</taxon>
        <taxon>Gamasina</taxon>
        <taxon>Dermanyssoidea</taxon>
        <taxon>Laelapidae</taxon>
        <taxon>Tropilaelaps</taxon>
    </lineage>
</organism>
<keyword evidence="2" id="KW-0256">Endoplasmic reticulum</keyword>
<feature type="transmembrane region" description="Helical" evidence="7">
    <location>
        <begin position="50"/>
        <end position="73"/>
    </location>
</feature>
<dbReference type="PANTHER" id="PTHR31792:SF3">
    <property type="entry name" value="VACUOLAR ATPASE ASSEMBLY INTEGRAL MEMBRANE PROTEIN VMA21"/>
    <property type="match status" value="1"/>
</dbReference>
<dbReference type="GO" id="GO:0070072">
    <property type="term" value="P:vacuolar proton-transporting V-type ATPase complex assembly"/>
    <property type="evidence" value="ECO:0007669"/>
    <property type="project" value="InterPro"/>
</dbReference>
<evidence type="ECO:0000256" key="3">
    <source>
        <dbReference type="ARBA" id="ARBA00022989"/>
    </source>
</evidence>
<feature type="region of interest" description="Disordered" evidence="6">
    <location>
        <begin position="78"/>
        <end position="99"/>
    </location>
</feature>
<dbReference type="GO" id="GO:0005789">
    <property type="term" value="C:endoplasmic reticulum membrane"/>
    <property type="evidence" value="ECO:0007669"/>
    <property type="project" value="TreeGrafter"/>
</dbReference>
<dbReference type="STRING" id="418985.A0A1V9X6W0"/>
<evidence type="ECO:0000256" key="4">
    <source>
        <dbReference type="ARBA" id="ARBA00023136"/>
    </source>
</evidence>